<dbReference type="EMBL" id="HACG01015401">
    <property type="protein sequence ID" value="CEK62266.1"/>
    <property type="molecule type" value="Transcribed_RNA"/>
</dbReference>
<protein>
    <submittedName>
        <fullName evidence="2">Uncharacterized protein</fullName>
    </submittedName>
</protein>
<accession>A0A0B6Z2U4</accession>
<reference evidence="2" key="1">
    <citation type="submission" date="2014-12" db="EMBL/GenBank/DDBJ databases">
        <title>Insight into the proteome of Arion vulgaris.</title>
        <authorList>
            <person name="Aradska J."/>
            <person name="Bulat T."/>
            <person name="Smidak R."/>
            <person name="Sarate P."/>
            <person name="Gangsoo J."/>
            <person name="Sialana F."/>
            <person name="Bilban M."/>
            <person name="Lubec G."/>
        </authorList>
    </citation>
    <scope>NUCLEOTIDE SEQUENCE</scope>
    <source>
        <tissue evidence="2">Skin</tissue>
    </source>
</reference>
<feature type="non-terminal residue" evidence="2">
    <location>
        <position position="197"/>
    </location>
</feature>
<sequence length="197" mass="21591">KSGLAQQVMSPSDADIRVQNNRIVSSNTDSIIRQKSVQAQAAHEFIPSPQPSSESVVAHIQLQARKAADFNLQSPLQSNSGERFISVNSISPQNMRAIDISVGRSFTDLDTRETTNYSLTQRIVSGDGFVLHQQGIQSPHPLISSLERPGSRSMMNQTSGSDTYHQQQTGYIQPQSTIITQQRANIDLSATRTTISP</sequence>
<evidence type="ECO:0000313" key="2">
    <source>
        <dbReference type="EMBL" id="CEK62266.1"/>
    </source>
</evidence>
<proteinExistence type="predicted"/>
<feature type="non-terminal residue" evidence="2">
    <location>
        <position position="1"/>
    </location>
</feature>
<name>A0A0B6Z2U4_9EUPU</name>
<dbReference type="AlphaFoldDB" id="A0A0B6Z2U4"/>
<organism evidence="2">
    <name type="scientific">Arion vulgaris</name>
    <dbReference type="NCBI Taxonomy" id="1028688"/>
    <lineage>
        <taxon>Eukaryota</taxon>
        <taxon>Metazoa</taxon>
        <taxon>Spiralia</taxon>
        <taxon>Lophotrochozoa</taxon>
        <taxon>Mollusca</taxon>
        <taxon>Gastropoda</taxon>
        <taxon>Heterobranchia</taxon>
        <taxon>Euthyneura</taxon>
        <taxon>Panpulmonata</taxon>
        <taxon>Eupulmonata</taxon>
        <taxon>Stylommatophora</taxon>
        <taxon>Helicina</taxon>
        <taxon>Arionoidea</taxon>
        <taxon>Arionidae</taxon>
        <taxon>Arion</taxon>
    </lineage>
</organism>
<gene>
    <name evidence="2" type="primary">ORF44693</name>
</gene>
<evidence type="ECO:0000256" key="1">
    <source>
        <dbReference type="SAM" id="MobiDB-lite"/>
    </source>
</evidence>
<feature type="region of interest" description="Disordered" evidence="1">
    <location>
        <begin position="140"/>
        <end position="164"/>
    </location>
</feature>
<feature type="compositionally biased region" description="Polar residues" evidence="1">
    <location>
        <begin position="153"/>
        <end position="164"/>
    </location>
</feature>